<feature type="domain" description="PLD phosphodiesterase" evidence="2">
    <location>
        <begin position="417"/>
        <end position="444"/>
    </location>
</feature>
<evidence type="ECO:0000256" key="1">
    <source>
        <dbReference type="SAM" id="SignalP"/>
    </source>
</evidence>
<dbReference type="SUPFAM" id="SSF56024">
    <property type="entry name" value="Phospholipase D/nuclease"/>
    <property type="match status" value="2"/>
</dbReference>
<accession>A0ABT8TAF6</accession>
<dbReference type="CDD" id="cd09111">
    <property type="entry name" value="PLDc_ymdC_like_1"/>
    <property type="match status" value="1"/>
</dbReference>
<keyword evidence="4" id="KW-1185">Reference proteome</keyword>
<dbReference type="InterPro" id="IPR001736">
    <property type="entry name" value="PLipase_D/transphosphatidylase"/>
</dbReference>
<dbReference type="SMART" id="SM00155">
    <property type="entry name" value="PLDc"/>
    <property type="match status" value="2"/>
</dbReference>
<dbReference type="EMBL" id="JAULRT010000032">
    <property type="protein sequence ID" value="MDO3381097.1"/>
    <property type="molecule type" value="Genomic_DNA"/>
</dbReference>
<evidence type="ECO:0000313" key="3">
    <source>
        <dbReference type="EMBL" id="MDO3381097.1"/>
    </source>
</evidence>
<protein>
    <submittedName>
        <fullName evidence="3">Phospholipase D family protein</fullName>
    </submittedName>
</protein>
<feature type="signal peptide" evidence="1">
    <location>
        <begin position="1"/>
        <end position="32"/>
    </location>
</feature>
<name>A0ABT8TAF6_9GAMM</name>
<reference evidence="3" key="1">
    <citation type="submission" date="2023-07" db="EMBL/GenBank/DDBJ databases">
        <title>Gilvimarinus algae sp. nov., isolated from the surface of Kelp.</title>
        <authorList>
            <person name="Sun Y.Y."/>
            <person name="Gong Y."/>
            <person name="Du Z.J."/>
        </authorList>
    </citation>
    <scope>NUCLEOTIDE SEQUENCE</scope>
    <source>
        <strain evidence="3">SDUM040014</strain>
    </source>
</reference>
<dbReference type="RefSeq" id="WP_302711222.1">
    <property type="nucleotide sequence ID" value="NZ_JAULRT010000032.1"/>
</dbReference>
<dbReference type="PROSITE" id="PS51257">
    <property type="entry name" value="PROKAR_LIPOPROTEIN"/>
    <property type="match status" value="1"/>
</dbReference>
<proteinExistence type="predicted"/>
<dbReference type="Gene3D" id="3.30.870.10">
    <property type="entry name" value="Endonuclease Chain A"/>
    <property type="match status" value="2"/>
</dbReference>
<gene>
    <name evidence="3" type="ORF">QWI16_02860</name>
</gene>
<sequence length="523" mass="58306">MKTHTTFGYPHRLVRAVTLVFGMLVVSACASAPDRRPVTATSVALEPAADAPLAVVERRAREQSAAQAAHSGVHVLPQGIDAFAARLTLVESARHSLDVQYYLFHSDATGVLLAWSLWQAAERGVRVRLLLDDMEKRQDDFPLTVLDAHPNIEVRLYNPFYWRAARVWQLASSFGRLNHRMHNKSFTADNLATVVGGRNIGDEYFDANQSINFGDMDALLLGPVVREVSSAFDRYWNSELVYSFATLSDHKPLDRQHHAWAEKLLQQSVAALEGSAYADALVNTGFMARLNEGQLPLHWANIELWVDKPDLEAMRARESGSAFVINRLLGAFSRAERELFLISPYFVPRKQGTQLLREQAEKGVEVSVVTNALAATDVVAVHSGYAKRREDLLRSGVSVFEVKAKPSIAPKAWSISSASSLHAKTFVIDKRWVFIGSFNLDPRSAWLNTEMGVLIDSPELAVKLLQGVAPLLDNIAYRVSLRDGKVVWQDMATGQTFDREPEASWWRRALAGVLRFLPVEPQL</sequence>
<dbReference type="PANTHER" id="PTHR21248">
    <property type="entry name" value="CARDIOLIPIN SYNTHASE"/>
    <property type="match status" value="1"/>
</dbReference>
<evidence type="ECO:0000259" key="2">
    <source>
        <dbReference type="PROSITE" id="PS50035"/>
    </source>
</evidence>
<dbReference type="PANTHER" id="PTHR21248:SF12">
    <property type="entry name" value="CARDIOLIPIN SYNTHASE C"/>
    <property type="match status" value="1"/>
</dbReference>
<feature type="chain" id="PRO_5046903101" evidence="1">
    <location>
        <begin position="33"/>
        <end position="523"/>
    </location>
</feature>
<dbReference type="InterPro" id="IPR025202">
    <property type="entry name" value="PLD-like_dom"/>
</dbReference>
<dbReference type="Proteomes" id="UP001168380">
    <property type="component" value="Unassembled WGS sequence"/>
</dbReference>
<feature type="domain" description="PLD phosphodiesterase" evidence="2">
    <location>
        <begin position="177"/>
        <end position="204"/>
    </location>
</feature>
<dbReference type="PROSITE" id="PS50035">
    <property type="entry name" value="PLD"/>
    <property type="match status" value="2"/>
</dbReference>
<keyword evidence="1" id="KW-0732">Signal</keyword>
<evidence type="ECO:0000313" key="4">
    <source>
        <dbReference type="Proteomes" id="UP001168380"/>
    </source>
</evidence>
<dbReference type="CDD" id="cd09113">
    <property type="entry name" value="PLDc_ymdC_like_2"/>
    <property type="match status" value="1"/>
</dbReference>
<comment type="caution">
    <text evidence="3">The sequence shown here is derived from an EMBL/GenBank/DDBJ whole genome shotgun (WGS) entry which is preliminary data.</text>
</comment>
<dbReference type="Pfam" id="PF13091">
    <property type="entry name" value="PLDc_2"/>
    <property type="match status" value="2"/>
</dbReference>
<organism evidence="3 4">
    <name type="scientific">Gilvimarinus algae</name>
    <dbReference type="NCBI Taxonomy" id="3058037"/>
    <lineage>
        <taxon>Bacteria</taxon>
        <taxon>Pseudomonadati</taxon>
        <taxon>Pseudomonadota</taxon>
        <taxon>Gammaproteobacteria</taxon>
        <taxon>Cellvibrionales</taxon>
        <taxon>Cellvibrionaceae</taxon>
        <taxon>Gilvimarinus</taxon>
    </lineage>
</organism>